<feature type="compositionally biased region" description="Basic residues" evidence="1">
    <location>
        <begin position="25"/>
        <end position="40"/>
    </location>
</feature>
<proteinExistence type="predicted"/>
<name>A0A2D2DRK0_9BURK</name>
<organism evidence="2 3">
    <name type="scientific">Massilia violaceinigra</name>
    <dbReference type="NCBI Taxonomy" id="2045208"/>
    <lineage>
        <taxon>Bacteria</taxon>
        <taxon>Pseudomonadati</taxon>
        <taxon>Pseudomonadota</taxon>
        <taxon>Betaproteobacteria</taxon>
        <taxon>Burkholderiales</taxon>
        <taxon>Oxalobacteraceae</taxon>
        <taxon>Telluria group</taxon>
        <taxon>Massilia</taxon>
    </lineage>
</organism>
<dbReference type="RefSeq" id="WP_099879930.1">
    <property type="nucleotide sequence ID" value="NZ_CP024608.1"/>
</dbReference>
<accession>A0A2D2DRK0</accession>
<protein>
    <submittedName>
        <fullName evidence="2">Uncharacterized protein</fullName>
    </submittedName>
</protein>
<reference evidence="2" key="1">
    <citation type="submission" date="2017-10" db="EMBL/GenBank/DDBJ databases">
        <title>Massilia psychrophilum sp. nov., a novel purple-pigmented bacterium isolated from Tianshan glacier, Xinjiang Municipality, China.</title>
        <authorList>
            <person name="Wang H."/>
        </authorList>
    </citation>
    <scope>NUCLEOTIDE SEQUENCE [LARGE SCALE GENOMIC DNA]</scope>
    <source>
        <strain evidence="2">B2</strain>
    </source>
</reference>
<dbReference type="KEGG" id="mass:CR152_26180"/>
<feature type="region of interest" description="Disordered" evidence="1">
    <location>
        <begin position="1"/>
        <end position="59"/>
    </location>
</feature>
<evidence type="ECO:0000313" key="3">
    <source>
        <dbReference type="Proteomes" id="UP000229897"/>
    </source>
</evidence>
<sequence length="66" mass="7430">MRNLTSTELQHVYGGGKSHCDTKCHSKSKSKSRCKSKSKSKSKDKCKTRRCDSKSRNRGGLLGWLL</sequence>
<keyword evidence="3" id="KW-1185">Reference proteome</keyword>
<evidence type="ECO:0000313" key="2">
    <source>
        <dbReference type="EMBL" id="ATQ77601.1"/>
    </source>
</evidence>
<dbReference type="AlphaFoldDB" id="A0A2D2DRK0"/>
<dbReference type="Proteomes" id="UP000229897">
    <property type="component" value="Chromosome"/>
</dbReference>
<dbReference type="EMBL" id="CP024608">
    <property type="protein sequence ID" value="ATQ77601.1"/>
    <property type="molecule type" value="Genomic_DNA"/>
</dbReference>
<gene>
    <name evidence="2" type="ORF">CR152_26180</name>
</gene>
<feature type="compositionally biased region" description="Basic and acidic residues" evidence="1">
    <location>
        <begin position="41"/>
        <end position="55"/>
    </location>
</feature>
<evidence type="ECO:0000256" key="1">
    <source>
        <dbReference type="SAM" id="MobiDB-lite"/>
    </source>
</evidence>